<keyword evidence="2" id="KW-1185">Reference proteome</keyword>
<reference evidence="1" key="1">
    <citation type="journal article" date="2011" name="Genome Biol.">
        <title>The draft genome of the carcinogenic human liver fluke Clonorchis sinensis.</title>
        <authorList>
            <person name="Wang X."/>
            <person name="Chen W."/>
            <person name="Huang Y."/>
            <person name="Sun J."/>
            <person name="Men J."/>
            <person name="Liu H."/>
            <person name="Luo F."/>
            <person name="Guo L."/>
            <person name="Lv X."/>
            <person name="Deng C."/>
            <person name="Zhou C."/>
            <person name="Fan Y."/>
            <person name="Li X."/>
            <person name="Huang L."/>
            <person name="Hu Y."/>
            <person name="Liang C."/>
            <person name="Hu X."/>
            <person name="Xu J."/>
            <person name="Yu X."/>
        </authorList>
    </citation>
    <scope>NUCLEOTIDE SEQUENCE [LARGE SCALE GENOMIC DNA]</scope>
    <source>
        <strain evidence="1">Henan</strain>
    </source>
</reference>
<dbReference type="EMBL" id="DF144074">
    <property type="protein sequence ID" value="GAA55740.1"/>
    <property type="molecule type" value="Genomic_DNA"/>
</dbReference>
<gene>
    <name evidence="1" type="ORF">CLF_108915</name>
</gene>
<evidence type="ECO:0000313" key="1">
    <source>
        <dbReference type="EMBL" id="GAA55740.1"/>
    </source>
</evidence>
<dbReference type="AlphaFoldDB" id="G7YS10"/>
<organism evidence="1 2">
    <name type="scientific">Clonorchis sinensis</name>
    <name type="common">Chinese liver fluke</name>
    <dbReference type="NCBI Taxonomy" id="79923"/>
    <lineage>
        <taxon>Eukaryota</taxon>
        <taxon>Metazoa</taxon>
        <taxon>Spiralia</taxon>
        <taxon>Lophotrochozoa</taxon>
        <taxon>Platyhelminthes</taxon>
        <taxon>Trematoda</taxon>
        <taxon>Digenea</taxon>
        <taxon>Opisthorchiida</taxon>
        <taxon>Opisthorchiata</taxon>
        <taxon>Opisthorchiidae</taxon>
        <taxon>Clonorchis</taxon>
    </lineage>
</organism>
<accession>G7YS10</accession>
<protein>
    <submittedName>
        <fullName evidence="1">Uncharacterized protein</fullName>
    </submittedName>
</protein>
<evidence type="ECO:0000313" key="2">
    <source>
        <dbReference type="Proteomes" id="UP000008909"/>
    </source>
</evidence>
<reference key="2">
    <citation type="submission" date="2011-10" db="EMBL/GenBank/DDBJ databases">
        <title>The genome and transcriptome sequence of Clonorchis sinensis provide insights into the carcinogenic liver fluke.</title>
        <authorList>
            <person name="Wang X."/>
            <person name="Huang Y."/>
            <person name="Chen W."/>
            <person name="Liu H."/>
            <person name="Guo L."/>
            <person name="Chen Y."/>
            <person name="Luo F."/>
            <person name="Zhou W."/>
            <person name="Sun J."/>
            <person name="Mao Q."/>
            <person name="Liang P."/>
            <person name="Zhou C."/>
            <person name="Tian Y."/>
            <person name="Men J."/>
            <person name="Lv X."/>
            <person name="Huang L."/>
            <person name="Zhou J."/>
            <person name="Hu Y."/>
            <person name="Li R."/>
            <person name="Zhang F."/>
            <person name="Lei H."/>
            <person name="Li X."/>
            <person name="Hu X."/>
            <person name="Liang C."/>
            <person name="Xu J."/>
            <person name="Wu Z."/>
            <person name="Yu X."/>
        </authorList>
    </citation>
    <scope>NUCLEOTIDE SEQUENCE</scope>
    <source>
        <strain>Henan</strain>
    </source>
</reference>
<proteinExistence type="predicted"/>
<sequence length="350" mass="40316">MRVYVYEVCPKPSFMLADEPIEVADKYVYLRSCINPGVIAKYDIFIRIETIGVIAHLLQFKLVVLIEKIHPETFSDLLVRLKEVASANLKLAVFTNTIRNVLKIVQRKTLSNLVVVVLHTRTRKLHCQFGHVLELKFLKLSLMHGQLHTNLRCVPLCDVCLRKINKTNIHGCIIFPTVEPSAYVQNVLHVANMTRYIFRLNGKNLDTLNPNCMCIAVLRIHELVKFDKCTSVQYSENYIRQSISNWHRLLEGLPMRCSHAGKQYGGLGIPSMNSTIPVQRQTCTDKPWLNGKNLDTLNPNCMCIAVLRIHELVKFDKPKFLMYAQYKADICTPHRYKPQIRWSFLIVTKA</sequence>
<name>G7YS10_CLOSI</name>
<dbReference type="Proteomes" id="UP000008909">
    <property type="component" value="Unassembled WGS sequence"/>
</dbReference>